<sequence>MSRTAKRDIQGYIMGQYKAVDKSGHELTNPTGTKFVFCLGLDNDDVSDSLEPDAKIALEEYVNAEEDNNLILSPVRRLRHATTTSQEEPLTDCVEHYIEDYTDDGITVLSTIDEVEEDDLSDSSSDITAVELSNVVIDRKARLMRSHRMPSLAQIIASADPNDLPSPEKSDTESDSVSDYGDDLEDITQKVDYHRFLPLADSDEGLEDNSKQTSSTESATDTVVDIEYPRNNDHKSLLKRHDGKVSLASLIASAKDDGFLVDDDLDPDEDADISPSSHRRVSYYFAVKPCLDPQFSGHGSCHSHEQRAFGRSAASAVRTLRDRFVFKHHANGHAKRHGGTYRKWNVAKWETGAIMVHGPSSLRNEVVYEDDDDVEEEDVEVSSISLPVVTHDGPGDGLNSVLSNSSEEDVDGPSFRVGEGFDASGSGEDDEADFVFEEGDTLLEADIVQAPSSPVDEIVDEYEHIPHDTENIIPHEEDVTFETPPGPVAAEEEVLEDFENAFDEGDSVYLDKARQDQAARAGRMRIETFNNASREHENDDSSSMHYHTGPILLKTLIDNDEDNKNLSARTSIFSNQTSVTSKSSYESFQHSYSRLIDALDLERDAHDCEDGCAVCMTTLRGFSDASIGRSAVSADHTAAMGNGRKRVISLPLVPSAMQPNHVADESAAFLPVGHGPGIHRSPSRLRNNLGVPDTPNRINHKLDNLLAYIITSHGSEESPDGAQSHVPLPNVESDTIDLTSAPAAYQPIRVSRTKEPTHPEYDEYAATAAHGQEYPTLFNDVPYESRQPRWVGKIKEHLSKAPKKVQQTTRRCVKSTKKLTKTVRYFVPVALSACSPF</sequence>
<gene>
    <name evidence="2" type="ORF">K460DRAFT_367220</name>
</gene>
<comment type="caution">
    <text evidence="2">The sequence shown here is derived from an EMBL/GenBank/DDBJ whole genome shotgun (WGS) entry which is preliminary data.</text>
</comment>
<accession>A0A9P4GHU6</accession>
<evidence type="ECO:0000313" key="2">
    <source>
        <dbReference type="EMBL" id="KAF1846433.1"/>
    </source>
</evidence>
<name>A0A9P4GHU6_9PLEO</name>
<keyword evidence="3" id="KW-1185">Reference proteome</keyword>
<feature type="compositionally biased region" description="Acidic residues" evidence="1">
    <location>
        <begin position="173"/>
        <end position="182"/>
    </location>
</feature>
<feature type="region of interest" description="Disordered" evidence="1">
    <location>
        <begin position="714"/>
        <end position="733"/>
    </location>
</feature>
<dbReference type="AlphaFoldDB" id="A0A9P4GHU6"/>
<organism evidence="2 3">
    <name type="scientific">Cucurbitaria berberidis CBS 394.84</name>
    <dbReference type="NCBI Taxonomy" id="1168544"/>
    <lineage>
        <taxon>Eukaryota</taxon>
        <taxon>Fungi</taxon>
        <taxon>Dikarya</taxon>
        <taxon>Ascomycota</taxon>
        <taxon>Pezizomycotina</taxon>
        <taxon>Dothideomycetes</taxon>
        <taxon>Pleosporomycetidae</taxon>
        <taxon>Pleosporales</taxon>
        <taxon>Pleosporineae</taxon>
        <taxon>Cucurbitariaceae</taxon>
        <taxon>Cucurbitaria</taxon>
    </lineage>
</organism>
<dbReference type="Proteomes" id="UP000800039">
    <property type="component" value="Unassembled WGS sequence"/>
</dbReference>
<feature type="compositionally biased region" description="Polar residues" evidence="1">
    <location>
        <begin position="211"/>
        <end position="221"/>
    </location>
</feature>
<dbReference type="EMBL" id="ML976616">
    <property type="protein sequence ID" value="KAF1846433.1"/>
    <property type="molecule type" value="Genomic_DNA"/>
</dbReference>
<feature type="region of interest" description="Disordered" evidence="1">
    <location>
        <begin position="199"/>
        <end position="222"/>
    </location>
</feature>
<proteinExistence type="predicted"/>
<dbReference type="OrthoDB" id="3692081at2759"/>
<protein>
    <submittedName>
        <fullName evidence="2">Uncharacterized protein</fullName>
    </submittedName>
</protein>
<dbReference type="GeneID" id="63850784"/>
<evidence type="ECO:0000313" key="3">
    <source>
        <dbReference type="Proteomes" id="UP000800039"/>
    </source>
</evidence>
<dbReference type="RefSeq" id="XP_040788996.1">
    <property type="nucleotide sequence ID" value="XM_040933533.1"/>
</dbReference>
<feature type="region of interest" description="Disordered" evidence="1">
    <location>
        <begin position="157"/>
        <end position="182"/>
    </location>
</feature>
<evidence type="ECO:0000256" key="1">
    <source>
        <dbReference type="SAM" id="MobiDB-lite"/>
    </source>
</evidence>
<reference evidence="2" key="1">
    <citation type="submission" date="2020-01" db="EMBL/GenBank/DDBJ databases">
        <authorList>
            <consortium name="DOE Joint Genome Institute"/>
            <person name="Haridas S."/>
            <person name="Albert R."/>
            <person name="Binder M."/>
            <person name="Bloem J."/>
            <person name="Labutti K."/>
            <person name="Salamov A."/>
            <person name="Andreopoulos B."/>
            <person name="Baker S.E."/>
            <person name="Barry K."/>
            <person name="Bills G."/>
            <person name="Bluhm B.H."/>
            <person name="Cannon C."/>
            <person name="Castanera R."/>
            <person name="Culley D.E."/>
            <person name="Daum C."/>
            <person name="Ezra D."/>
            <person name="Gonzalez J.B."/>
            <person name="Henrissat B."/>
            <person name="Kuo A."/>
            <person name="Liang C."/>
            <person name="Lipzen A."/>
            <person name="Lutzoni F."/>
            <person name="Magnuson J."/>
            <person name="Mondo S."/>
            <person name="Nolan M."/>
            <person name="Ohm R."/>
            <person name="Pangilinan J."/>
            <person name="Park H.-J."/>
            <person name="Ramirez L."/>
            <person name="Alfaro M."/>
            <person name="Sun H."/>
            <person name="Tritt A."/>
            <person name="Yoshinaga Y."/>
            <person name="Zwiers L.-H."/>
            <person name="Turgeon B.G."/>
            <person name="Goodwin S.B."/>
            <person name="Spatafora J.W."/>
            <person name="Crous P.W."/>
            <person name="Grigoriev I.V."/>
        </authorList>
    </citation>
    <scope>NUCLEOTIDE SEQUENCE</scope>
    <source>
        <strain evidence="2">CBS 394.84</strain>
    </source>
</reference>